<feature type="non-terminal residue" evidence="2">
    <location>
        <position position="1"/>
    </location>
</feature>
<reference evidence="2" key="1">
    <citation type="submission" date="2017-07" db="EMBL/GenBank/DDBJ databases">
        <title>Taro Niue Genome Assembly and Annotation.</title>
        <authorList>
            <person name="Atibalentja N."/>
            <person name="Keating K."/>
            <person name="Fields C.J."/>
        </authorList>
    </citation>
    <scope>NUCLEOTIDE SEQUENCE</scope>
    <source>
        <strain evidence="2">Niue_2</strain>
        <tissue evidence="2">Leaf</tissue>
    </source>
</reference>
<feature type="region of interest" description="Disordered" evidence="1">
    <location>
        <begin position="173"/>
        <end position="229"/>
    </location>
</feature>
<name>A0A843WRS9_COLES</name>
<sequence length="537" mass="59376">KGSHKIWPKLAPVGLLNRSDLRLSTDAKASVDRHNQSSARRRFMNLSDEFPTTMLWSNQDGENVMDQSVQWRKEIGIELDNIFGGVIRLKGDELGREVNIAGLHEFTEGSPYHGELQTLGDDELWQSIIAKGPRNLLRLPEQTNATGWLEACLEMPWLKRRRKGDDLEGGRRLEEEKIERKEEDDSGPLKRNPRDSSTAAPPGVGGRLGRPPAMSSTDPGDGPGTSAGHLSYAQMISSSKPQPTIPIGVKPAAFTDQGEPATFSRRRSCYYLLSRCSWPSSPDVLTAGVLFLKSRLTQEALVCVEMDIKNPRPEWIWIGCDKDGFWQPIADVLTKDPPKAAETKPFKQTWRKKNQAPPKATMATANRFEGLVSEVDDLLQECTQKPAVVPSNVHRELCHVDGDVHDTVPELHGNKCDDGPLLNPCTRSPDQIARPLSERLILTDIDAINISDDVINDKKLLHPTEGKDQKEISSSHGNNNSSNMPYAMSSVAKQACIENFLMPGIIISKDGNIEPPGGVRTRSKAKAVESTSSYRSS</sequence>
<feature type="region of interest" description="Disordered" evidence="1">
    <location>
        <begin position="461"/>
        <end position="485"/>
    </location>
</feature>
<dbReference type="Proteomes" id="UP000652761">
    <property type="component" value="Unassembled WGS sequence"/>
</dbReference>
<dbReference type="AlphaFoldDB" id="A0A843WRS9"/>
<feature type="compositionally biased region" description="Basic and acidic residues" evidence="1">
    <location>
        <begin position="461"/>
        <end position="473"/>
    </location>
</feature>
<gene>
    <name evidence="2" type="ORF">Taro_045639</name>
</gene>
<protein>
    <submittedName>
        <fullName evidence="2">Uncharacterized protein</fullName>
    </submittedName>
</protein>
<feature type="compositionally biased region" description="Low complexity" evidence="1">
    <location>
        <begin position="474"/>
        <end position="483"/>
    </location>
</feature>
<comment type="caution">
    <text evidence="2">The sequence shown here is derived from an EMBL/GenBank/DDBJ whole genome shotgun (WGS) entry which is preliminary data.</text>
</comment>
<evidence type="ECO:0000313" key="2">
    <source>
        <dbReference type="EMBL" id="MQM12719.1"/>
    </source>
</evidence>
<evidence type="ECO:0000256" key="1">
    <source>
        <dbReference type="SAM" id="MobiDB-lite"/>
    </source>
</evidence>
<keyword evidence="3" id="KW-1185">Reference proteome</keyword>
<accession>A0A843WRS9</accession>
<evidence type="ECO:0000313" key="3">
    <source>
        <dbReference type="Proteomes" id="UP000652761"/>
    </source>
</evidence>
<feature type="non-terminal residue" evidence="2">
    <location>
        <position position="537"/>
    </location>
</feature>
<feature type="region of interest" description="Disordered" evidence="1">
    <location>
        <begin position="511"/>
        <end position="537"/>
    </location>
</feature>
<dbReference type="OrthoDB" id="1110908at2759"/>
<dbReference type="EMBL" id="NMUH01005425">
    <property type="protein sequence ID" value="MQM12719.1"/>
    <property type="molecule type" value="Genomic_DNA"/>
</dbReference>
<feature type="compositionally biased region" description="Basic and acidic residues" evidence="1">
    <location>
        <begin position="173"/>
        <end position="183"/>
    </location>
</feature>
<proteinExistence type="predicted"/>
<organism evidence="2 3">
    <name type="scientific">Colocasia esculenta</name>
    <name type="common">Wild taro</name>
    <name type="synonym">Arum esculentum</name>
    <dbReference type="NCBI Taxonomy" id="4460"/>
    <lineage>
        <taxon>Eukaryota</taxon>
        <taxon>Viridiplantae</taxon>
        <taxon>Streptophyta</taxon>
        <taxon>Embryophyta</taxon>
        <taxon>Tracheophyta</taxon>
        <taxon>Spermatophyta</taxon>
        <taxon>Magnoliopsida</taxon>
        <taxon>Liliopsida</taxon>
        <taxon>Araceae</taxon>
        <taxon>Aroideae</taxon>
        <taxon>Colocasieae</taxon>
        <taxon>Colocasia</taxon>
    </lineage>
</organism>